<organism evidence="2 3">
    <name type="scientific">Aedes aegypti</name>
    <name type="common">Yellowfever mosquito</name>
    <name type="synonym">Culex aegypti</name>
    <dbReference type="NCBI Taxonomy" id="7159"/>
    <lineage>
        <taxon>Eukaryota</taxon>
        <taxon>Metazoa</taxon>
        <taxon>Ecdysozoa</taxon>
        <taxon>Arthropoda</taxon>
        <taxon>Hexapoda</taxon>
        <taxon>Insecta</taxon>
        <taxon>Pterygota</taxon>
        <taxon>Neoptera</taxon>
        <taxon>Endopterygota</taxon>
        <taxon>Diptera</taxon>
        <taxon>Nematocera</taxon>
        <taxon>Culicoidea</taxon>
        <taxon>Culicidae</taxon>
        <taxon>Culicinae</taxon>
        <taxon>Aedini</taxon>
        <taxon>Aedes</taxon>
        <taxon>Stegomyia</taxon>
    </lineage>
</organism>
<dbReference type="AlphaFoldDB" id="Q16L22"/>
<sequence>MCFMISVLLTFVDNYYFAQSQGRFVPSFDSPRNGFFPSSINRNQPPDSYQEQTLFVDSSSANSRRLGSRTSLSQQQQPPPQGLGSDGDAVTPSYFQFTYTMHSCRFNSRWVGDLAKREVLPVGDKRMLARDWVETVEKKGNTRNDLATLFISKLIGNSVPHSIPGPQGTTVTLVFLLIYTLCSSVRSGNELYHKQLSVVDGLRREGRWPALQSSENECTAHTTATDLS</sequence>
<dbReference type="VEuPathDB" id="VectorBase:AAEL012792"/>
<evidence type="ECO:0000256" key="1">
    <source>
        <dbReference type="SAM" id="MobiDB-lite"/>
    </source>
</evidence>
<protein>
    <submittedName>
        <fullName evidence="2">AAEL012789-PA</fullName>
    </submittedName>
</protein>
<dbReference type="eggNOG" id="ENOG502TB49">
    <property type="taxonomic scope" value="Eukaryota"/>
</dbReference>
<accession>Q16L22</accession>
<dbReference type="STRING" id="7159.Q16L22"/>
<reference evidence="2" key="2">
    <citation type="journal article" date="2007" name="Science">
        <title>Genome sequence of Aedes aegypti, a major arbovirus vector.</title>
        <authorList>
            <person name="Nene V."/>
            <person name="Wortman J.R."/>
            <person name="Lawson D."/>
            <person name="Haas B."/>
            <person name="Kodira C."/>
            <person name="Tu Z.J."/>
            <person name="Loftus B."/>
            <person name="Xi Z."/>
            <person name="Megy K."/>
            <person name="Grabherr M."/>
            <person name="Ren Q."/>
            <person name="Zdobnov E.M."/>
            <person name="Lobo N.F."/>
            <person name="Campbell K.S."/>
            <person name="Brown S.E."/>
            <person name="Bonaldo M.F."/>
            <person name="Zhu J."/>
            <person name="Sinkins S.P."/>
            <person name="Hogenkamp D.G."/>
            <person name="Amedeo P."/>
            <person name="Arensburger P."/>
            <person name="Atkinson P.W."/>
            <person name="Bidwell S."/>
            <person name="Biedler J."/>
            <person name="Birney E."/>
            <person name="Bruggner R.V."/>
            <person name="Costas J."/>
            <person name="Coy M.R."/>
            <person name="Crabtree J."/>
            <person name="Crawford M."/>
            <person name="Debruyn B."/>
            <person name="Decaprio D."/>
            <person name="Eiglmeier K."/>
            <person name="Eisenstadt E."/>
            <person name="El-Dorry H."/>
            <person name="Gelbart W.M."/>
            <person name="Gomes S.L."/>
            <person name="Hammond M."/>
            <person name="Hannick L.I."/>
            <person name="Hogan J.R."/>
            <person name="Holmes M.H."/>
            <person name="Jaffe D."/>
            <person name="Johnston J.S."/>
            <person name="Kennedy R.C."/>
            <person name="Koo H."/>
            <person name="Kravitz S."/>
            <person name="Kriventseva E.V."/>
            <person name="Kulp D."/>
            <person name="Labutti K."/>
            <person name="Lee E."/>
            <person name="Li S."/>
            <person name="Lovin D.D."/>
            <person name="Mao C."/>
            <person name="Mauceli E."/>
            <person name="Menck C.F."/>
            <person name="Miller J.R."/>
            <person name="Montgomery P."/>
            <person name="Mori A."/>
            <person name="Nascimento A.L."/>
            <person name="Naveira H.F."/>
            <person name="Nusbaum C."/>
            <person name="O'leary S."/>
            <person name="Orvis J."/>
            <person name="Pertea M."/>
            <person name="Quesneville H."/>
            <person name="Reidenbach K.R."/>
            <person name="Rogers Y.H."/>
            <person name="Roth C.W."/>
            <person name="Schneider J.R."/>
            <person name="Schatz M."/>
            <person name="Shumway M."/>
            <person name="Stanke M."/>
            <person name="Stinson E.O."/>
            <person name="Tubio J.M."/>
            <person name="Vanzee J.P."/>
            <person name="Verjovski-Almeida S."/>
            <person name="Werner D."/>
            <person name="White O."/>
            <person name="Wyder S."/>
            <person name="Zeng Q."/>
            <person name="Zhao Q."/>
            <person name="Zhao Y."/>
            <person name="Hill C.A."/>
            <person name="Raikhel A.S."/>
            <person name="Soares M.B."/>
            <person name="Knudson D.L."/>
            <person name="Lee N.H."/>
            <person name="Galagan J."/>
            <person name="Salzberg S.L."/>
            <person name="Paulsen I.T."/>
            <person name="Dimopoulos G."/>
            <person name="Collins F.H."/>
            <person name="Birren B."/>
            <person name="Fraser-Liggett C.M."/>
            <person name="Severson D.W."/>
        </authorList>
    </citation>
    <scope>NUCLEOTIDE SEQUENCE [LARGE SCALE GENOMIC DNA]</scope>
    <source>
        <strain evidence="2">Liverpool</strain>
    </source>
</reference>
<gene>
    <name evidence="2" type="ORF">AaeL_AAEL012789</name>
</gene>
<dbReference type="HOGENOM" id="CLU_1215652_0_0_1"/>
<evidence type="ECO:0000313" key="3">
    <source>
        <dbReference type="Proteomes" id="UP000682892"/>
    </source>
</evidence>
<evidence type="ECO:0000313" key="2">
    <source>
        <dbReference type="EMBL" id="EAT35017.1"/>
    </source>
</evidence>
<dbReference type="EMBL" id="CH477925">
    <property type="protein sequence ID" value="EAT35017.1"/>
    <property type="molecule type" value="Genomic_DNA"/>
</dbReference>
<feature type="region of interest" description="Disordered" evidence="1">
    <location>
        <begin position="64"/>
        <end position="87"/>
    </location>
</feature>
<reference evidence="2" key="1">
    <citation type="submission" date="2005-10" db="EMBL/GenBank/DDBJ databases">
        <authorList>
            <person name="Loftus B.J."/>
            <person name="Nene V.M."/>
            <person name="Hannick L.I."/>
            <person name="Bidwell S."/>
            <person name="Haas B."/>
            <person name="Amedeo P."/>
            <person name="Orvis J."/>
            <person name="Wortman J.R."/>
            <person name="White O.R."/>
            <person name="Salzberg S."/>
            <person name="Shumway M."/>
            <person name="Koo H."/>
            <person name="Zhao Y."/>
            <person name="Holmes M."/>
            <person name="Miller J."/>
            <person name="Schatz M."/>
            <person name="Pop M."/>
            <person name="Pai G."/>
            <person name="Utterback T."/>
            <person name="Rogers Y.-H."/>
            <person name="Kravitz S."/>
            <person name="Fraser C.M."/>
        </authorList>
    </citation>
    <scope>NUCLEOTIDE SEQUENCE</scope>
    <source>
        <strain evidence="2">Liverpool</strain>
    </source>
</reference>
<proteinExistence type="predicted"/>
<feature type="compositionally biased region" description="Low complexity" evidence="1">
    <location>
        <begin position="71"/>
        <end position="87"/>
    </location>
</feature>
<name>Q16L22_AEDAE</name>
<dbReference type="PaxDb" id="7159-AAEL012789-PA"/>
<dbReference type="Proteomes" id="UP000682892">
    <property type="component" value="Unassembled WGS sequence"/>
</dbReference>
<reference evidence="2" key="3">
    <citation type="submission" date="2012-09" db="EMBL/GenBank/DDBJ databases">
        <authorList>
            <consortium name="VectorBase"/>
        </authorList>
    </citation>
    <scope>NUCLEOTIDE SEQUENCE</scope>
    <source>
        <strain evidence="2">Liverpool</strain>
    </source>
</reference>